<dbReference type="VEuPathDB" id="AmoebaDB:NAEGRDRAFT_48124"/>
<dbReference type="KEGG" id="ngr:NAEGRDRAFT_48124"/>
<accession>D2VB63</accession>
<feature type="domain" description="RWP-RK" evidence="6">
    <location>
        <begin position="175"/>
        <end position="265"/>
    </location>
</feature>
<reference evidence="7 8" key="1">
    <citation type="journal article" date="2010" name="Cell">
        <title>The genome of Naegleria gruberi illuminates early eukaryotic versatility.</title>
        <authorList>
            <person name="Fritz-Laylin L.K."/>
            <person name="Prochnik S.E."/>
            <person name="Ginger M.L."/>
            <person name="Dacks J.B."/>
            <person name="Carpenter M.L."/>
            <person name="Field M.C."/>
            <person name="Kuo A."/>
            <person name="Paredez A."/>
            <person name="Chapman J."/>
            <person name="Pham J."/>
            <person name="Shu S."/>
            <person name="Neupane R."/>
            <person name="Cipriano M."/>
            <person name="Mancuso J."/>
            <person name="Tu H."/>
            <person name="Salamov A."/>
            <person name="Lindquist E."/>
            <person name="Shapiro H."/>
            <person name="Lucas S."/>
            <person name="Grigoriev I.V."/>
            <person name="Cande W.Z."/>
            <person name="Fulton C."/>
            <person name="Rokhsar D.S."/>
            <person name="Dawson S.C."/>
        </authorList>
    </citation>
    <scope>NUCLEOTIDE SEQUENCE [LARGE SCALE GENOMIC DNA]</scope>
    <source>
        <strain evidence="7 8">NEG-M</strain>
    </source>
</reference>
<proteinExistence type="predicted"/>
<dbReference type="Pfam" id="PF02042">
    <property type="entry name" value="RWP-RK"/>
    <property type="match status" value="1"/>
</dbReference>
<evidence type="ECO:0000256" key="3">
    <source>
        <dbReference type="ARBA" id="ARBA00023163"/>
    </source>
</evidence>
<evidence type="ECO:0000256" key="5">
    <source>
        <dbReference type="SAM" id="MobiDB-lite"/>
    </source>
</evidence>
<evidence type="ECO:0000256" key="4">
    <source>
        <dbReference type="ARBA" id="ARBA00023242"/>
    </source>
</evidence>
<evidence type="ECO:0000313" key="7">
    <source>
        <dbReference type="EMBL" id="EFC45853.1"/>
    </source>
</evidence>
<keyword evidence="4" id="KW-0539">Nucleus</keyword>
<dbReference type="GeneID" id="8850464"/>
<dbReference type="InterPro" id="IPR003035">
    <property type="entry name" value="RWP-RK_dom"/>
</dbReference>
<sequence length="502" mass="55597">MNNNPQQQLHFAHNYNQQYHSHRPEYTVIPIQTNTTKQPSSHDSTCPVNSSNQCCSESAEGVLAPSTNSVVVNNNTPSVQASFHTLHNNYFNSSSTKARPMVIHTKMVNNNNNNNNNNHSQSTSSPSRTTSNINTNTTQNNNNNNTINSYNQTVYCTNSSSDDSSPSPTNINGLTKEKYKRPCPSESYRNIAASLTLEEISRHYHLTRQDACTALKVSWRDLKERLNVLGVSRWPKTNAKKVTQFNTVTSHFEQLCSVIETGCPPLTCYPPQQRKKFRSTPQPHSNSMVIVDNSNCVGQQQQSSPLATNKPNKKPNKIVKITGNVEKNPACLSPNNGSICSLSSPSTASNISFNVQQNSTLMGSPKNKSQPKGAFQAYNQTVQQNHLANTYSYQAKCEVQYYPAQQPTGSSGLAYSQQKHSASNCCHHVGSQSAHQSLPNISTFFDEKPTTSPVQYHSSSQQILPSISSFDTFLQSHCSNSSLKRGRTESSEDVLLNKKRII</sequence>
<keyword evidence="3" id="KW-0804">Transcription</keyword>
<organism evidence="8">
    <name type="scientific">Naegleria gruberi</name>
    <name type="common">Amoeba</name>
    <dbReference type="NCBI Taxonomy" id="5762"/>
    <lineage>
        <taxon>Eukaryota</taxon>
        <taxon>Discoba</taxon>
        <taxon>Heterolobosea</taxon>
        <taxon>Tetramitia</taxon>
        <taxon>Eutetramitia</taxon>
        <taxon>Vahlkampfiidae</taxon>
        <taxon>Naegleria</taxon>
    </lineage>
</organism>
<keyword evidence="8" id="KW-1185">Reference proteome</keyword>
<evidence type="ECO:0000256" key="2">
    <source>
        <dbReference type="ARBA" id="ARBA00023125"/>
    </source>
</evidence>
<keyword evidence="1" id="KW-0805">Transcription regulation</keyword>
<name>D2VB63_NAEGR</name>
<evidence type="ECO:0000256" key="1">
    <source>
        <dbReference type="ARBA" id="ARBA00023015"/>
    </source>
</evidence>
<evidence type="ECO:0000313" key="8">
    <source>
        <dbReference type="Proteomes" id="UP000006671"/>
    </source>
</evidence>
<dbReference type="EMBL" id="GG738861">
    <property type="protein sequence ID" value="EFC45853.1"/>
    <property type="molecule type" value="Genomic_DNA"/>
</dbReference>
<feature type="region of interest" description="Disordered" evidence="5">
    <location>
        <begin position="107"/>
        <end position="180"/>
    </location>
</feature>
<gene>
    <name evidence="7" type="ORF">NAEGRDRAFT_48124</name>
</gene>
<dbReference type="InParanoid" id="D2VB63"/>
<dbReference type="PROSITE" id="PS51519">
    <property type="entry name" value="RWP_RK"/>
    <property type="match status" value="1"/>
</dbReference>
<protein>
    <submittedName>
        <fullName evidence="7">Predicted protein</fullName>
    </submittedName>
</protein>
<dbReference type="Proteomes" id="UP000006671">
    <property type="component" value="Unassembled WGS sequence"/>
</dbReference>
<dbReference type="AlphaFoldDB" id="D2VB63"/>
<feature type="compositionally biased region" description="Low complexity" evidence="5">
    <location>
        <begin position="109"/>
        <end position="170"/>
    </location>
</feature>
<dbReference type="GO" id="GO:0003677">
    <property type="term" value="F:DNA binding"/>
    <property type="evidence" value="ECO:0007669"/>
    <property type="project" value="UniProtKB-KW"/>
</dbReference>
<evidence type="ECO:0000259" key="6">
    <source>
        <dbReference type="PROSITE" id="PS51519"/>
    </source>
</evidence>
<dbReference type="RefSeq" id="XP_002678597.1">
    <property type="nucleotide sequence ID" value="XM_002678551.1"/>
</dbReference>
<keyword evidence="2" id="KW-0238">DNA-binding</keyword>